<dbReference type="OrthoDB" id="1716402at2759"/>
<dbReference type="EMBL" id="CAMAPE010000060">
    <property type="protein sequence ID" value="CAH9112627.1"/>
    <property type="molecule type" value="Genomic_DNA"/>
</dbReference>
<evidence type="ECO:0000256" key="1">
    <source>
        <dbReference type="SAM" id="MobiDB-lite"/>
    </source>
</evidence>
<dbReference type="PANTHER" id="PTHR31343">
    <property type="entry name" value="T15D22.8"/>
    <property type="match status" value="1"/>
</dbReference>
<keyword evidence="3" id="KW-1185">Reference proteome</keyword>
<feature type="region of interest" description="Disordered" evidence="1">
    <location>
        <begin position="1"/>
        <end position="90"/>
    </location>
</feature>
<feature type="compositionally biased region" description="Polar residues" evidence="1">
    <location>
        <begin position="49"/>
        <end position="58"/>
    </location>
</feature>
<evidence type="ECO:0000313" key="3">
    <source>
        <dbReference type="Proteomes" id="UP001152484"/>
    </source>
</evidence>
<organism evidence="2 3">
    <name type="scientific">Cuscuta europaea</name>
    <name type="common">European dodder</name>
    <dbReference type="NCBI Taxonomy" id="41803"/>
    <lineage>
        <taxon>Eukaryota</taxon>
        <taxon>Viridiplantae</taxon>
        <taxon>Streptophyta</taxon>
        <taxon>Embryophyta</taxon>
        <taxon>Tracheophyta</taxon>
        <taxon>Spermatophyta</taxon>
        <taxon>Magnoliopsida</taxon>
        <taxon>eudicotyledons</taxon>
        <taxon>Gunneridae</taxon>
        <taxon>Pentapetalae</taxon>
        <taxon>asterids</taxon>
        <taxon>lamiids</taxon>
        <taxon>Solanales</taxon>
        <taxon>Convolvulaceae</taxon>
        <taxon>Cuscuteae</taxon>
        <taxon>Cuscuta</taxon>
        <taxon>Cuscuta subgen. Cuscuta</taxon>
    </lineage>
</organism>
<evidence type="ECO:0000313" key="2">
    <source>
        <dbReference type="EMBL" id="CAH9112627.1"/>
    </source>
</evidence>
<dbReference type="AlphaFoldDB" id="A0A9P0ZUB8"/>
<dbReference type="InterPro" id="IPR008507">
    <property type="entry name" value="DUF789"/>
</dbReference>
<feature type="compositionally biased region" description="Low complexity" evidence="1">
    <location>
        <begin position="74"/>
        <end position="83"/>
    </location>
</feature>
<dbReference type="Pfam" id="PF05623">
    <property type="entry name" value="DUF789"/>
    <property type="match status" value="1"/>
</dbReference>
<comment type="caution">
    <text evidence="2">The sequence shown here is derived from an EMBL/GenBank/DDBJ whole genome shotgun (WGS) entry which is preliminary data.</text>
</comment>
<dbReference type="PANTHER" id="PTHR31343:SF4">
    <property type="entry name" value="DUF789 DOMAIN-CONTAINING PROTEIN"/>
    <property type="match status" value="1"/>
</dbReference>
<proteinExistence type="predicted"/>
<name>A0A9P0ZUB8_CUSEU</name>
<dbReference type="Proteomes" id="UP001152484">
    <property type="component" value="Unassembled WGS sequence"/>
</dbReference>
<feature type="compositionally biased region" description="Low complexity" evidence="1">
    <location>
        <begin position="29"/>
        <end position="48"/>
    </location>
</feature>
<protein>
    <submittedName>
        <fullName evidence="2">Uncharacterized protein</fullName>
    </submittedName>
</protein>
<sequence>MSYSSGFAVTRNHGADRFYNPPAVRRLRQQTVLQPQPQPRLQVQRQQQNGANGETATSEPGDRTESDDSITAFSKPSPVRSSSPAPPKNITNLDRLMESVTPFVQAQQVSEAMVRGNKTLEAQANSFFYLEDLWESLREWSVYGVGVPLLLNEKDRIIQYYVPFLSGIQLYIDPLKSSSRPRISGEESNVESLKKSSYDDAKWNQHNQLHANSQQLNRISKRDLSVTSLNADESEIRKPSGVLLFEYLEQEQPYNRRPLTDKIMDLASQYPELKKCKSCDLMPSSWISVAWYPIYRIPIGHTLRDLDASFLTFHPLSTQCRGTAQPRFHGANAKSLNGMIRAKAMISLPVFGLASYKLKGSLVSPCGTHESEQENSLLLAADSWLRDLKVFLPDHHFFLSHHSLGR</sequence>
<reference evidence="2" key="1">
    <citation type="submission" date="2022-07" db="EMBL/GenBank/DDBJ databases">
        <authorList>
            <person name="Macas J."/>
            <person name="Novak P."/>
            <person name="Neumann P."/>
        </authorList>
    </citation>
    <scope>NUCLEOTIDE SEQUENCE</scope>
</reference>
<gene>
    <name evidence="2" type="ORF">CEURO_LOCUS19669</name>
</gene>
<accession>A0A9P0ZUB8</accession>